<feature type="coiled-coil region" evidence="1">
    <location>
        <begin position="93"/>
        <end position="139"/>
    </location>
</feature>
<organism evidence="3 4">
    <name type="scientific">Helicobacter macacae MIT 99-5501</name>
    <dbReference type="NCBI Taxonomy" id="1357400"/>
    <lineage>
        <taxon>Bacteria</taxon>
        <taxon>Pseudomonadati</taxon>
        <taxon>Campylobacterota</taxon>
        <taxon>Epsilonproteobacteria</taxon>
        <taxon>Campylobacterales</taxon>
        <taxon>Helicobacteraceae</taxon>
        <taxon>Helicobacter</taxon>
    </lineage>
</organism>
<keyword evidence="1" id="KW-0175">Coiled coil</keyword>
<sequence>MQIDSKLKPLHINDEKKATPKSKDTAKNNDNIDTAKEIPPSHLLSAESIKTKPTPLQKLDSLQNPSNTPSHNLNAINTALGELEVMTKSLNTLQKHQKVYEKLALKLDQATEEQDDEAMQAIEQEAQKVYEKMQEAYNLANFGGKNVFEKTYTNLVPEVAISGKKVNPNTLEIKNSDAVIEYASLLKEQKAQVKTARKILYKRAQSEMDELAKTDKSYEKLNRDMLLSEEFKAAQGGRGIRAERVLQLLNLH</sequence>
<evidence type="ECO:0000313" key="4">
    <source>
        <dbReference type="Proteomes" id="UP000018731"/>
    </source>
</evidence>
<dbReference type="Proteomes" id="UP000018731">
    <property type="component" value="Unassembled WGS sequence"/>
</dbReference>
<evidence type="ECO:0000313" key="3">
    <source>
        <dbReference type="EMBL" id="ETD22890.1"/>
    </source>
</evidence>
<evidence type="ECO:0000256" key="1">
    <source>
        <dbReference type="SAM" id="Coils"/>
    </source>
</evidence>
<feature type="compositionally biased region" description="Basic and acidic residues" evidence="2">
    <location>
        <begin position="1"/>
        <end position="27"/>
    </location>
</feature>
<dbReference type="Gene3D" id="3.30.1120.180">
    <property type="entry name" value="Flagellar FLiS export co-chaperone, HP1076"/>
    <property type="match status" value="1"/>
</dbReference>
<keyword evidence="4" id="KW-1185">Reference proteome</keyword>
<dbReference type="AlphaFoldDB" id="V8C782"/>
<dbReference type="EMBL" id="AZJI01000007">
    <property type="protein sequence ID" value="ETD22890.1"/>
    <property type="molecule type" value="Genomic_DNA"/>
</dbReference>
<reference evidence="3 4" key="1">
    <citation type="journal article" date="2014" name="Genome Announc.">
        <title>Draft genome sequences of six enterohepatic helicobacter species isolated from humans and one from rhesus macaques.</title>
        <authorList>
            <person name="Shen Z."/>
            <person name="Sheh A."/>
            <person name="Young S.K."/>
            <person name="Abouelliel A."/>
            <person name="Ward D.V."/>
            <person name="Earl A.M."/>
            <person name="Fox J.G."/>
        </authorList>
    </citation>
    <scope>NUCLEOTIDE SEQUENCE [LARGE SCALE GENOMIC DNA]</scope>
    <source>
        <strain evidence="3 4">MIT 99-5501</strain>
    </source>
</reference>
<dbReference type="PATRIC" id="fig|1357400.3.peg.2269"/>
<feature type="region of interest" description="Disordered" evidence="2">
    <location>
        <begin position="1"/>
        <end position="53"/>
    </location>
</feature>
<dbReference type="STRING" id="1357400.HMPREF2086_01689"/>
<dbReference type="RefSeq" id="WP_023928458.1">
    <property type="nucleotide sequence ID" value="NZ_KI669455.1"/>
</dbReference>
<accession>V8C782</accession>
<gene>
    <name evidence="3" type="ORF">HMPREF2086_01689</name>
</gene>
<evidence type="ECO:0000256" key="2">
    <source>
        <dbReference type="SAM" id="MobiDB-lite"/>
    </source>
</evidence>
<dbReference type="SUPFAM" id="SSF64518">
    <property type="entry name" value="Phase 1 flagellin"/>
    <property type="match status" value="1"/>
</dbReference>
<name>V8C782_9HELI</name>
<comment type="caution">
    <text evidence="3">The sequence shown here is derived from an EMBL/GenBank/DDBJ whole genome shotgun (WGS) entry which is preliminary data.</text>
</comment>
<dbReference type="HOGENOM" id="CLU_1101688_0_0_7"/>
<proteinExistence type="predicted"/>
<protein>
    <submittedName>
        <fullName evidence="3">Uncharacterized protein</fullName>
    </submittedName>
</protein>
<dbReference type="InterPro" id="IPR038315">
    <property type="entry name" value="FliS_cochap_sf"/>
</dbReference>